<dbReference type="AlphaFoldDB" id="A0A3M8BYP9"/>
<sequence length="202" mass="23397">MGNVIELVARERTYTGKEVASMLGIGASTLRKWSMLLEQHGYWFLRDSQNRREYRQIDVAALQRFYRLTKDQLFPQEEAAHMIVSHQSPDATRKESAATLAPAPVPAPAPASIPMPVYAPNTEQWEAKLQTLASHVQQQDIAHHALLERMEKQEAYIRSSLKERDRRLTKAMNDILDAKVQLARMQQERQKSSLWHRLFRLH</sequence>
<dbReference type="OrthoDB" id="2467384at2"/>
<dbReference type="EMBL" id="RHHR01000044">
    <property type="protein sequence ID" value="RNB68449.1"/>
    <property type="molecule type" value="Genomic_DNA"/>
</dbReference>
<evidence type="ECO:0000313" key="1">
    <source>
        <dbReference type="EMBL" id="RNB68449.1"/>
    </source>
</evidence>
<protein>
    <submittedName>
        <fullName evidence="1">MerR family transcriptional regulator</fullName>
    </submittedName>
</protein>
<proteinExistence type="predicted"/>
<name>A0A3M8BYP9_9BACL</name>
<dbReference type="RefSeq" id="WP_122910749.1">
    <property type="nucleotide sequence ID" value="NZ_CBCSBE010000014.1"/>
</dbReference>
<accession>A0A3M8BYP9</accession>
<dbReference type="Gene3D" id="1.10.1660.10">
    <property type="match status" value="1"/>
</dbReference>
<dbReference type="Proteomes" id="UP000282028">
    <property type="component" value="Unassembled WGS sequence"/>
</dbReference>
<organism evidence="1 2">
    <name type="scientific">Brevibacillus invocatus</name>
    <dbReference type="NCBI Taxonomy" id="173959"/>
    <lineage>
        <taxon>Bacteria</taxon>
        <taxon>Bacillati</taxon>
        <taxon>Bacillota</taxon>
        <taxon>Bacilli</taxon>
        <taxon>Bacillales</taxon>
        <taxon>Paenibacillaceae</taxon>
        <taxon>Brevibacillus</taxon>
    </lineage>
</organism>
<dbReference type="InterPro" id="IPR009061">
    <property type="entry name" value="DNA-bd_dom_put_sf"/>
</dbReference>
<gene>
    <name evidence="1" type="ORF">EDM52_20190</name>
</gene>
<dbReference type="SUPFAM" id="SSF46955">
    <property type="entry name" value="Putative DNA-binding domain"/>
    <property type="match status" value="1"/>
</dbReference>
<evidence type="ECO:0000313" key="2">
    <source>
        <dbReference type="Proteomes" id="UP000282028"/>
    </source>
</evidence>
<reference evidence="1 2" key="1">
    <citation type="submission" date="2018-10" db="EMBL/GenBank/DDBJ databases">
        <title>Phylogenomics of Brevibacillus.</title>
        <authorList>
            <person name="Dunlap C."/>
        </authorList>
    </citation>
    <scope>NUCLEOTIDE SEQUENCE [LARGE SCALE GENOMIC DNA]</scope>
    <source>
        <strain evidence="1 2">JCM 12215</strain>
    </source>
</reference>
<keyword evidence="2" id="KW-1185">Reference proteome</keyword>
<comment type="caution">
    <text evidence="1">The sequence shown here is derived from an EMBL/GenBank/DDBJ whole genome shotgun (WGS) entry which is preliminary data.</text>
</comment>